<evidence type="ECO:0000313" key="2">
    <source>
        <dbReference type="Proteomes" id="UP000035740"/>
    </source>
</evidence>
<sequence length="34" mass="4014">MGMYTTNVLIHCYRLAVIEGPDQVHHRMHLAQMF</sequence>
<dbReference type="AlphaFoldDB" id="A0A0J7YM85"/>
<name>A0A0J7YM85_BETVV</name>
<keyword evidence="2" id="KW-1185">Reference proteome</keyword>
<protein>
    <submittedName>
        <fullName evidence="1">Uncharacterized protein</fullName>
    </submittedName>
</protein>
<accession>A0A0J7YM85</accession>
<proteinExistence type="predicted"/>
<dbReference type="Gramene" id="KMS64739">
    <property type="protein sequence ID" value="KMS64739"/>
    <property type="gene ID" value="BVRB_017200"/>
</dbReference>
<gene>
    <name evidence="1" type="ORF">BVRB_017200</name>
</gene>
<dbReference type="EMBL" id="KQ124245">
    <property type="protein sequence ID" value="KMS64739.1"/>
    <property type="molecule type" value="Genomic_DNA"/>
</dbReference>
<evidence type="ECO:0000313" key="1">
    <source>
        <dbReference type="EMBL" id="KMS64739.1"/>
    </source>
</evidence>
<dbReference type="Proteomes" id="UP000035740">
    <property type="component" value="Unassembled WGS sequence"/>
</dbReference>
<reference evidence="1 2" key="1">
    <citation type="journal article" date="2014" name="Nature">
        <title>The genome of the recently domesticated crop plant sugar beet (Beta vulgaris).</title>
        <authorList>
            <person name="Dohm J.C."/>
            <person name="Minoche A.E."/>
            <person name="Holtgrawe D."/>
            <person name="Capella-Gutierrez S."/>
            <person name="Zakrzewski F."/>
            <person name="Tafer H."/>
            <person name="Rupp O."/>
            <person name="Sorensen T.R."/>
            <person name="Stracke R."/>
            <person name="Reinhardt R."/>
            <person name="Goesmann A."/>
            <person name="Kraft T."/>
            <person name="Schulz B."/>
            <person name="Stadler P.F."/>
            <person name="Schmidt T."/>
            <person name="Gabaldon T."/>
            <person name="Lehrach H."/>
            <person name="Weisshaar B."/>
            <person name="Himmelbauer H."/>
        </authorList>
    </citation>
    <scope>NUCLEOTIDE SEQUENCE [LARGE SCALE GENOMIC DNA]</scope>
    <source>
        <tissue evidence="1">Taproot</tissue>
    </source>
</reference>
<organism evidence="1 2">
    <name type="scientific">Beta vulgaris subsp. vulgaris</name>
    <name type="common">Beet</name>
    <dbReference type="NCBI Taxonomy" id="3555"/>
    <lineage>
        <taxon>Eukaryota</taxon>
        <taxon>Viridiplantae</taxon>
        <taxon>Streptophyta</taxon>
        <taxon>Embryophyta</taxon>
        <taxon>Tracheophyta</taxon>
        <taxon>Spermatophyta</taxon>
        <taxon>Magnoliopsida</taxon>
        <taxon>eudicotyledons</taxon>
        <taxon>Gunneridae</taxon>
        <taxon>Pentapetalae</taxon>
        <taxon>Caryophyllales</taxon>
        <taxon>Chenopodiaceae</taxon>
        <taxon>Betoideae</taxon>
        <taxon>Beta</taxon>
    </lineage>
</organism>